<dbReference type="Proteomes" id="UP000662747">
    <property type="component" value="Chromosome"/>
</dbReference>
<feature type="chain" id="PRO_5047467093" evidence="2">
    <location>
        <begin position="27"/>
        <end position="153"/>
    </location>
</feature>
<protein>
    <submittedName>
        <fullName evidence="3">Metallothionein</fullName>
    </submittedName>
</protein>
<keyword evidence="2" id="KW-0732">Signal</keyword>
<gene>
    <name evidence="3" type="ORF">JY651_24485</name>
</gene>
<reference evidence="3 4" key="1">
    <citation type="submission" date="2021-02" db="EMBL/GenBank/DDBJ databases">
        <title>De Novo genome assembly of isolated myxobacteria.</title>
        <authorList>
            <person name="Stevens D.C."/>
        </authorList>
    </citation>
    <scope>NUCLEOTIDE SEQUENCE [LARGE SCALE GENOMIC DNA]</scope>
    <source>
        <strain evidence="4">SCPEA02</strain>
    </source>
</reference>
<dbReference type="RefSeq" id="WP_206729378.1">
    <property type="nucleotide sequence ID" value="NZ_CP071090.1"/>
</dbReference>
<organism evidence="3 4">
    <name type="scientific">Pyxidicoccus parkwayensis</name>
    <dbReference type="NCBI Taxonomy" id="2813578"/>
    <lineage>
        <taxon>Bacteria</taxon>
        <taxon>Pseudomonadati</taxon>
        <taxon>Myxococcota</taxon>
        <taxon>Myxococcia</taxon>
        <taxon>Myxococcales</taxon>
        <taxon>Cystobacterineae</taxon>
        <taxon>Myxococcaceae</taxon>
        <taxon>Pyxidicoccus</taxon>
    </lineage>
</organism>
<keyword evidence="4" id="KW-1185">Reference proteome</keyword>
<name>A0ABX7PBE2_9BACT</name>
<evidence type="ECO:0000256" key="2">
    <source>
        <dbReference type="SAM" id="SignalP"/>
    </source>
</evidence>
<feature type="signal peptide" evidence="2">
    <location>
        <begin position="1"/>
        <end position="26"/>
    </location>
</feature>
<dbReference type="EMBL" id="CP071090">
    <property type="protein sequence ID" value="QSQ27864.1"/>
    <property type="molecule type" value="Genomic_DNA"/>
</dbReference>
<feature type="region of interest" description="Disordered" evidence="1">
    <location>
        <begin position="41"/>
        <end position="85"/>
    </location>
</feature>
<proteinExistence type="predicted"/>
<feature type="compositionally biased region" description="Basic and acidic residues" evidence="1">
    <location>
        <begin position="48"/>
        <end position="62"/>
    </location>
</feature>
<evidence type="ECO:0000313" key="3">
    <source>
        <dbReference type="EMBL" id="QSQ27864.1"/>
    </source>
</evidence>
<evidence type="ECO:0000256" key="1">
    <source>
        <dbReference type="SAM" id="MobiDB-lite"/>
    </source>
</evidence>
<evidence type="ECO:0000313" key="4">
    <source>
        <dbReference type="Proteomes" id="UP000662747"/>
    </source>
</evidence>
<accession>A0ABX7PBE2</accession>
<sequence>MMRIATLVAAGLMAGGLLLAPVRAHACEAHARAAAEAKTTEAATAGAKKAEAATADAKKADATPDANEAGAVDSTPKASPARGEVERPLDALDSLVAGKCNCGSKADCTCKKGSCSCSKCQKSRHQVMDALRGRPAELKLQEARYDASAGIFI</sequence>